<dbReference type="EMBL" id="SDHX01000001">
    <property type="protein sequence ID" value="RXK55246.1"/>
    <property type="molecule type" value="Genomic_DNA"/>
</dbReference>
<dbReference type="OrthoDB" id="9806213at2"/>
<accession>A0A4Q1C8R0</accession>
<dbReference type="AlphaFoldDB" id="A0A4Q1C8R0"/>
<reference evidence="1 2" key="1">
    <citation type="submission" date="2019-01" db="EMBL/GenBank/DDBJ databases">
        <title>Lacunisphaera sp. strain TWA-58.</title>
        <authorList>
            <person name="Chen W.-M."/>
        </authorList>
    </citation>
    <scope>NUCLEOTIDE SEQUENCE [LARGE SCALE GENOMIC DNA]</scope>
    <source>
        <strain evidence="1 2">TWA-58</strain>
    </source>
</reference>
<comment type="caution">
    <text evidence="1">The sequence shown here is derived from an EMBL/GenBank/DDBJ whole genome shotgun (WGS) entry which is preliminary data.</text>
</comment>
<proteinExistence type="predicted"/>
<gene>
    <name evidence="1" type="ORF">ESB00_04940</name>
</gene>
<evidence type="ECO:0000313" key="2">
    <source>
        <dbReference type="Proteomes" id="UP000290218"/>
    </source>
</evidence>
<evidence type="ECO:0000313" key="1">
    <source>
        <dbReference type="EMBL" id="RXK55246.1"/>
    </source>
</evidence>
<protein>
    <submittedName>
        <fullName evidence="1">Uncharacterized protein</fullName>
    </submittedName>
</protein>
<dbReference type="Proteomes" id="UP000290218">
    <property type="component" value="Unassembled WGS sequence"/>
</dbReference>
<organism evidence="1 2">
    <name type="scientific">Oleiharenicola lentus</name>
    <dbReference type="NCBI Taxonomy" id="2508720"/>
    <lineage>
        <taxon>Bacteria</taxon>
        <taxon>Pseudomonadati</taxon>
        <taxon>Verrucomicrobiota</taxon>
        <taxon>Opitutia</taxon>
        <taxon>Opitutales</taxon>
        <taxon>Opitutaceae</taxon>
        <taxon>Oleiharenicola</taxon>
    </lineage>
</organism>
<keyword evidence="2" id="KW-1185">Reference proteome</keyword>
<name>A0A4Q1C8R0_9BACT</name>
<dbReference type="RefSeq" id="WP_129046611.1">
    <property type="nucleotide sequence ID" value="NZ_SDHX01000001.1"/>
</dbReference>
<sequence>MPVPAALPENAGLAFLGEPAWAPAQLTDREAQKLLAAANACGRPNIDVLRGRLAVVDGEPVESCQVDFPGHFTAQEAALYEQPFALLQKRAGAWRNPHTQPALRRALARVSRWLALPVGADAPDWRWIEEEVLPDASLLVVAREDDFTHGILSSPVFASWWARHRAQPLIAIESFPFPWPPTTPLSALSKIQEEHRHAIVRATRGGDAGALNGAVLAAYGWPANLSEEEMFERLAMRARESVRPRLT</sequence>